<name>A0A9N8H8X7_9STRA</name>
<dbReference type="EMBL" id="CAICTM010000184">
    <property type="protein sequence ID" value="CAB9504072.1"/>
    <property type="molecule type" value="Genomic_DNA"/>
</dbReference>
<reference evidence="4" key="1">
    <citation type="submission" date="2020-06" db="EMBL/GenBank/DDBJ databases">
        <authorList>
            <consortium name="Plant Systems Biology data submission"/>
        </authorList>
    </citation>
    <scope>NUCLEOTIDE SEQUENCE</scope>
    <source>
        <strain evidence="4">D6</strain>
    </source>
</reference>
<protein>
    <submittedName>
        <fullName evidence="4">3beta-hydroxysteroid-dehydrogenase/decarboxylase isoform</fullName>
    </submittedName>
</protein>
<comment type="similarity">
    <text evidence="1 2">Belongs to the 3-beta-HSD family.</text>
</comment>
<dbReference type="Gene3D" id="3.40.50.720">
    <property type="entry name" value="NAD(P)-binding Rossmann-like Domain"/>
    <property type="match status" value="1"/>
</dbReference>
<dbReference type="SUPFAM" id="SSF51735">
    <property type="entry name" value="NAD(P)-binding Rossmann-fold domains"/>
    <property type="match status" value="1"/>
</dbReference>
<keyword evidence="2" id="KW-0560">Oxidoreductase</keyword>
<evidence type="ECO:0000313" key="4">
    <source>
        <dbReference type="EMBL" id="CAB9504072.1"/>
    </source>
</evidence>
<evidence type="ECO:0000259" key="3">
    <source>
        <dbReference type="Pfam" id="PF01073"/>
    </source>
</evidence>
<dbReference type="Proteomes" id="UP001153069">
    <property type="component" value="Unassembled WGS sequence"/>
</dbReference>
<evidence type="ECO:0000256" key="1">
    <source>
        <dbReference type="ARBA" id="ARBA00009219"/>
    </source>
</evidence>
<accession>A0A9N8H8X7</accession>
<keyword evidence="5" id="KW-1185">Reference proteome</keyword>
<dbReference type="PANTHER" id="PTHR43245">
    <property type="entry name" value="BIFUNCTIONAL POLYMYXIN RESISTANCE PROTEIN ARNA"/>
    <property type="match status" value="1"/>
</dbReference>
<organism evidence="4 5">
    <name type="scientific">Seminavis robusta</name>
    <dbReference type="NCBI Taxonomy" id="568900"/>
    <lineage>
        <taxon>Eukaryota</taxon>
        <taxon>Sar</taxon>
        <taxon>Stramenopiles</taxon>
        <taxon>Ochrophyta</taxon>
        <taxon>Bacillariophyta</taxon>
        <taxon>Bacillariophyceae</taxon>
        <taxon>Bacillariophycidae</taxon>
        <taxon>Naviculales</taxon>
        <taxon>Naviculaceae</taxon>
        <taxon>Seminavis</taxon>
    </lineage>
</organism>
<dbReference type="AlphaFoldDB" id="A0A9N8H8X7"/>
<dbReference type="InterPro" id="IPR002225">
    <property type="entry name" value="3Beta_OHSteriod_DH/Estase"/>
</dbReference>
<sequence length="359" mass="38962">MATSQGVHVIVGGLGGMGRCLQHQLLAHGKQVRVLDLAPSAQAATSRLVHPTSIEYAHCDLSASNTTDMLHDALKNAETVYSLVTPDVLKGSAAAMRRTNVEGVQTLITACQTVGVPKLVYASSMAVTNHLIEHKEETEQVPLPDWGTYQLAYDRTKRQGEELVLQANNSNNLQTCSLRLGSVMAGPGDYATRHILERPGQVISIQFPRLIDTVSARDLAVAFRSASDKMDATDSAVGGKAIFTTKSKNDQAATVPGTIELFAQELGWKVVKLPASVAVAMAHGYRAKETVKGLFHAPNEESTPGLPFDLVMELCTKEMTFDNSLAKELLDYQPQEKWEDAVIRVAKETRQAHPELFSS</sequence>
<dbReference type="GO" id="GO:0006694">
    <property type="term" value="P:steroid biosynthetic process"/>
    <property type="evidence" value="ECO:0007669"/>
    <property type="project" value="InterPro"/>
</dbReference>
<dbReference type="GO" id="GO:0016616">
    <property type="term" value="F:oxidoreductase activity, acting on the CH-OH group of donors, NAD or NADP as acceptor"/>
    <property type="evidence" value="ECO:0007669"/>
    <property type="project" value="InterPro"/>
</dbReference>
<gene>
    <name evidence="4" type="ORF">SEMRO_185_G080190.1</name>
</gene>
<comment type="caution">
    <text evidence="4">The sequence shown here is derived from an EMBL/GenBank/DDBJ whole genome shotgun (WGS) entry which is preliminary data.</text>
</comment>
<dbReference type="InterPro" id="IPR036291">
    <property type="entry name" value="NAD(P)-bd_dom_sf"/>
</dbReference>
<dbReference type="Pfam" id="PF01073">
    <property type="entry name" value="3Beta_HSD"/>
    <property type="match status" value="1"/>
</dbReference>
<evidence type="ECO:0000313" key="5">
    <source>
        <dbReference type="Proteomes" id="UP001153069"/>
    </source>
</evidence>
<evidence type="ECO:0000256" key="2">
    <source>
        <dbReference type="RuleBase" id="RU004475"/>
    </source>
</evidence>
<dbReference type="OrthoDB" id="10058185at2759"/>
<proteinExistence type="inferred from homology"/>
<feature type="domain" description="3-beta hydroxysteroid dehydrogenase/isomerase" evidence="3">
    <location>
        <begin position="9"/>
        <end position="245"/>
    </location>
</feature>
<dbReference type="InterPro" id="IPR050177">
    <property type="entry name" value="Lipid_A_modif_metabolic_enz"/>
</dbReference>